<dbReference type="PANTHER" id="PTHR43731">
    <property type="entry name" value="RHOMBOID PROTEASE"/>
    <property type="match status" value="1"/>
</dbReference>
<evidence type="ECO:0000256" key="3">
    <source>
        <dbReference type="ARBA" id="ARBA00022989"/>
    </source>
</evidence>
<keyword evidence="7" id="KW-0645">Protease</keyword>
<feature type="transmembrane region" description="Helical" evidence="5">
    <location>
        <begin position="82"/>
        <end position="98"/>
    </location>
</feature>
<evidence type="ECO:0000259" key="6">
    <source>
        <dbReference type="Pfam" id="PF01694"/>
    </source>
</evidence>
<feature type="transmembrane region" description="Helical" evidence="5">
    <location>
        <begin position="54"/>
        <end position="75"/>
    </location>
</feature>
<keyword evidence="2 5" id="KW-0812">Transmembrane</keyword>
<evidence type="ECO:0000256" key="2">
    <source>
        <dbReference type="ARBA" id="ARBA00022692"/>
    </source>
</evidence>
<feature type="transmembrane region" description="Helical" evidence="5">
    <location>
        <begin position="12"/>
        <end position="34"/>
    </location>
</feature>
<dbReference type="SUPFAM" id="SSF144091">
    <property type="entry name" value="Rhomboid-like"/>
    <property type="match status" value="1"/>
</dbReference>
<keyword evidence="4 5" id="KW-0472">Membrane</keyword>
<feature type="transmembrane region" description="Helical" evidence="5">
    <location>
        <begin position="104"/>
        <end position="123"/>
    </location>
</feature>
<name>A0A2I2M935_9FLAO</name>
<comment type="subcellular location">
    <subcellularLocation>
        <location evidence="1">Membrane</location>
        <topology evidence="1">Multi-pass membrane protein</topology>
    </subcellularLocation>
</comment>
<dbReference type="InterPro" id="IPR022764">
    <property type="entry name" value="Peptidase_S54_rhomboid_dom"/>
</dbReference>
<dbReference type="GO" id="GO:0006508">
    <property type="term" value="P:proteolysis"/>
    <property type="evidence" value="ECO:0007669"/>
    <property type="project" value="UniProtKB-KW"/>
</dbReference>
<evidence type="ECO:0000313" key="7">
    <source>
        <dbReference type="EMBL" id="SOU88597.1"/>
    </source>
</evidence>
<evidence type="ECO:0000313" key="8">
    <source>
        <dbReference type="Proteomes" id="UP000490060"/>
    </source>
</evidence>
<reference evidence="7 8" key="1">
    <citation type="submission" date="2017-11" db="EMBL/GenBank/DDBJ databases">
        <authorList>
            <person name="Duchaud E."/>
        </authorList>
    </citation>
    <scope>NUCLEOTIDE SEQUENCE [LARGE SCALE GENOMIC DNA]</scope>
    <source>
        <strain evidence="7 8">TNO010</strain>
    </source>
</reference>
<organism evidence="7 8">
    <name type="scientific">Tenacibaculum finnmarkense genomovar ulcerans</name>
    <dbReference type="NCBI Taxonomy" id="2781388"/>
    <lineage>
        <taxon>Bacteria</taxon>
        <taxon>Pseudomonadati</taxon>
        <taxon>Bacteroidota</taxon>
        <taxon>Flavobacteriia</taxon>
        <taxon>Flavobacteriales</taxon>
        <taxon>Flavobacteriaceae</taxon>
        <taxon>Tenacibaculum</taxon>
        <taxon>Tenacibaculum finnmarkense</taxon>
    </lineage>
</organism>
<feature type="transmembrane region" description="Helical" evidence="5">
    <location>
        <begin position="154"/>
        <end position="175"/>
    </location>
</feature>
<protein>
    <submittedName>
        <fullName evidence="7">Rhomboid family intramembrane serine protease</fullName>
    </submittedName>
</protein>
<gene>
    <name evidence="7" type="ORF">TNO010_220034</name>
</gene>
<dbReference type="Proteomes" id="UP000490060">
    <property type="component" value="Unassembled WGS sequence"/>
</dbReference>
<dbReference type="GeneID" id="86817478"/>
<dbReference type="PANTHER" id="PTHR43731:SF9">
    <property type="entry name" value="SLR1461 PROTEIN"/>
    <property type="match status" value="1"/>
</dbReference>
<dbReference type="Gene3D" id="1.20.1540.10">
    <property type="entry name" value="Rhomboid-like"/>
    <property type="match status" value="1"/>
</dbReference>
<evidence type="ECO:0000256" key="5">
    <source>
        <dbReference type="SAM" id="Phobius"/>
    </source>
</evidence>
<dbReference type="GO" id="GO:0004252">
    <property type="term" value="F:serine-type endopeptidase activity"/>
    <property type="evidence" value="ECO:0007669"/>
    <property type="project" value="InterPro"/>
</dbReference>
<feature type="domain" description="Peptidase S54 rhomboid" evidence="6">
    <location>
        <begin position="41"/>
        <end position="176"/>
    </location>
</feature>
<evidence type="ECO:0000256" key="4">
    <source>
        <dbReference type="ARBA" id="ARBA00023136"/>
    </source>
</evidence>
<dbReference type="Pfam" id="PF01694">
    <property type="entry name" value="Rhomboid"/>
    <property type="match status" value="1"/>
</dbReference>
<dbReference type="RefSeq" id="WP_172505232.1">
    <property type="nucleotide sequence ID" value="NZ_JAFMUG010000001.1"/>
</dbReference>
<evidence type="ECO:0000256" key="1">
    <source>
        <dbReference type="ARBA" id="ARBA00004141"/>
    </source>
</evidence>
<accession>A0A2I2M935</accession>
<dbReference type="GO" id="GO:0016020">
    <property type="term" value="C:membrane"/>
    <property type="evidence" value="ECO:0007669"/>
    <property type="project" value="UniProtKB-SubCell"/>
</dbReference>
<keyword evidence="7" id="KW-0378">Hydrolase</keyword>
<dbReference type="InterPro" id="IPR035952">
    <property type="entry name" value="Rhomboid-like_sf"/>
</dbReference>
<keyword evidence="3 5" id="KW-1133">Transmembrane helix</keyword>
<sequence length="179" mass="19719">MISKKHKYTIQLLVFLYAIYVVNLFIPINQFGIIPRTSSGLIGIFTAPFLHGGIWHLISNTLPLIILLTVLNFFYPKKTLTVILFIILIGGTLVWLFARSANHIGASGLIYGLAAFLITNGLLERKLIPLLVSLGVAILYGGLIWGLVPSLKSHISWEGHLFGAVAGVVISFLLIKKQR</sequence>
<proteinExistence type="predicted"/>
<dbReference type="InterPro" id="IPR050925">
    <property type="entry name" value="Rhomboid_protease_S54"/>
</dbReference>
<feature type="transmembrane region" description="Helical" evidence="5">
    <location>
        <begin position="130"/>
        <end position="148"/>
    </location>
</feature>
<dbReference type="EMBL" id="OENE01000015">
    <property type="protein sequence ID" value="SOU88597.1"/>
    <property type="molecule type" value="Genomic_DNA"/>
</dbReference>
<dbReference type="AlphaFoldDB" id="A0A2I2M935"/>